<dbReference type="PROSITE" id="PS50835">
    <property type="entry name" value="IG_LIKE"/>
    <property type="match status" value="1"/>
</dbReference>
<evidence type="ECO:0000256" key="1">
    <source>
        <dbReference type="ARBA" id="ARBA00004479"/>
    </source>
</evidence>
<dbReference type="InterPro" id="IPR053896">
    <property type="entry name" value="BTN3A2-like_Ig-C"/>
</dbReference>
<dbReference type="InterPro" id="IPR001870">
    <property type="entry name" value="B30.2/SPRY"/>
</dbReference>
<evidence type="ECO:0000256" key="5">
    <source>
        <dbReference type="ARBA" id="ARBA00022989"/>
    </source>
</evidence>
<evidence type="ECO:0000256" key="4">
    <source>
        <dbReference type="ARBA" id="ARBA00022729"/>
    </source>
</evidence>
<dbReference type="Gene3D" id="2.60.120.920">
    <property type="match status" value="1"/>
</dbReference>
<dbReference type="InterPro" id="IPR013783">
    <property type="entry name" value="Ig-like_fold"/>
</dbReference>
<comment type="similarity">
    <text evidence="2">Belongs to the immunoglobulin superfamily. BTN/MOG family.</text>
</comment>
<name>A0A6P3HZL2_BISBB</name>
<dbReference type="FunFam" id="2.60.40.10:FF:000208">
    <property type="entry name" value="Butyrophilin subfamily 1 member A1"/>
    <property type="match status" value="1"/>
</dbReference>
<evidence type="ECO:0000256" key="12">
    <source>
        <dbReference type="SAM" id="SignalP"/>
    </source>
</evidence>
<dbReference type="InterPro" id="IPR003599">
    <property type="entry name" value="Ig_sub"/>
</dbReference>
<evidence type="ECO:0000313" key="16">
    <source>
        <dbReference type="RefSeq" id="XP_010844784.1"/>
    </source>
</evidence>
<gene>
    <name evidence="16" type="primary">BTNL9</name>
</gene>
<dbReference type="Pfam" id="PF07686">
    <property type="entry name" value="V-set"/>
    <property type="match status" value="1"/>
</dbReference>
<feature type="transmembrane region" description="Helical" evidence="11">
    <location>
        <begin position="259"/>
        <end position="282"/>
    </location>
</feature>
<dbReference type="PRINTS" id="PR01407">
    <property type="entry name" value="BUTYPHLNCDUF"/>
</dbReference>
<dbReference type="PANTHER" id="PTHR24100">
    <property type="entry name" value="BUTYROPHILIN"/>
    <property type="match status" value="1"/>
</dbReference>
<dbReference type="SMART" id="SM00589">
    <property type="entry name" value="PRY"/>
    <property type="match status" value="1"/>
</dbReference>
<feature type="domain" description="Ig-like" evidence="14">
    <location>
        <begin position="31"/>
        <end position="150"/>
    </location>
</feature>
<dbReference type="GeneID" id="104993303"/>
<dbReference type="Pfam" id="PF13765">
    <property type="entry name" value="PRY"/>
    <property type="match status" value="1"/>
</dbReference>
<dbReference type="InterPro" id="IPR050504">
    <property type="entry name" value="IgSF_BTN/MOG"/>
</dbReference>
<dbReference type="FunFam" id="2.60.120.920:FF:000004">
    <property type="entry name" value="Butyrophilin subfamily 1 member A1"/>
    <property type="match status" value="1"/>
</dbReference>
<dbReference type="Proteomes" id="UP000515208">
    <property type="component" value="Unplaced"/>
</dbReference>
<feature type="chain" id="PRO_5028056359" evidence="12">
    <location>
        <begin position="36"/>
        <end position="588"/>
    </location>
</feature>
<proteinExistence type="inferred from homology"/>
<evidence type="ECO:0000259" key="14">
    <source>
        <dbReference type="PROSITE" id="PS50835"/>
    </source>
</evidence>
<protein>
    <submittedName>
        <fullName evidence="16">Butyrophilin-like protein 9 isoform X1</fullName>
    </submittedName>
</protein>
<evidence type="ECO:0000259" key="13">
    <source>
        <dbReference type="PROSITE" id="PS50188"/>
    </source>
</evidence>
<evidence type="ECO:0000313" key="15">
    <source>
        <dbReference type="Proteomes" id="UP000515208"/>
    </source>
</evidence>
<dbReference type="Gene3D" id="2.60.40.10">
    <property type="entry name" value="Immunoglobulins"/>
    <property type="match status" value="2"/>
</dbReference>
<dbReference type="GO" id="GO:0050852">
    <property type="term" value="P:T cell receptor signaling pathway"/>
    <property type="evidence" value="ECO:0007669"/>
    <property type="project" value="TreeGrafter"/>
</dbReference>
<feature type="domain" description="B30.2/SPRY" evidence="13">
    <location>
        <begin position="365"/>
        <end position="562"/>
    </location>
</feature>
<keyword evidence="3 11" id="KW-0812">Transmembrane</keyword>
<dbReference type="InterPro" id="IPR006574">
    <property type="entry name" value="PRY"/>
</dbReference>
<organism evidence="15 16">
    <name type="scientific">Bison bison bison</name>
    <name type="common">North American plains bison</name>
    <dbReference type="NCBI Taxonomy" id="43346"/>
    <lineage>
        <taxon>Eukaryota</taxon>
        <taxon>Metazoa</taxon>
        <taxon>Chordata</taxon>
        <taxon>Craniata</taxon>
        <taxon>Vertebrata</taxon>
        <taxon>Euteleostomi</taxon>
        <taxon>Mammalia</taxon>
        <taxon>Eutheria</taxon>
        <taxon>Laurasiatheria</taxon>
        <taxon>Artiodactyla</taxon>
        <taxon>Ruminantia</taxon>
        <taxon>Pecora</taxon>
        <taxon>Bovidae</taxon>
        <taxon>Bovinae</taxon>
        <taxon>Bison</taxon>
    </lineage>
</organism>
<dbReference type="InterPro" id="IPR003877">
    <property type="entry name" value="SPRY_dom"/>
</dbReference>
<keyword evidence="5 11" id="KW-1133">Transmembrane helix</keyword>
<dbReference type="SUPFAM" id="SSF48726">
    <property type="entry name" value="Immunoglobulin"/>
    <property type="match status" value="2"/>
</dbReference>
<evidence type="ECO:0000256" key="10">
    <source>
        <dbReference type="SAM" id="MobiDB-lite"/>
    </source>
</evidence>
<dbReference type="SMART" id="SM00409">
    <property type="entry name" value="IG"/>
    <property type="match status" value="1"/>
</dbReference>
<feature type="region of interest" description="Disordered" evidence="10">
    <location>
        <begin position="389"/>
        <end position="416"/>
    </location>
</feature>
<dbReference type="Pfam" id="PF00622">
    <property type="entry name" value="SPRY"/>
    <property type="match status" value="1"/>
</dbReference>
<dbReference type="GO" id="GO:0009897">
    <property type="term" value="C:external side of plasma membrane"/>
    <property type="evidence" value="ECO:0007669"/>
    <property type="project" value="TreeGrafter"/>
</dbReference>
<dbReference type="SMART" id="SM00449">
    <property type="entry name" value="SPRY"/>
    <property type="match status" value="1"/>
</dbReference>
<dbReference type="CTD" id="153579"/>
<dbReference type="SMART" id="SM00406">
    <property type="entry name" value="IGv"/>
    <property type="match status" value="1"/>
</dbReference>
<dbReference type="GO" id="GO:0005102">
    <property type="term" value="F:signaling receptor binding"/>
    <property type="evidence" value="ECO:0007669"/>
    <property type="project" value="TreeGrafter"/>
</dbReference>
<evidence type="ECO:0000256" key="9">
    <source>
        <dbReference type="ARBA" id="ARBA00023319"/>
    </source>
</evidence>
<keyword evidence="8" id="KW-0325">Glycoprotein</keyword>
<feature type="signal peptide" evidence="12">
    <location>
        <begin position="1"/>
        <end position="35"/>
    </location>
</feature>
<accession>A0A6P3HZL2</accession>
<keyword evidence="9" id="KW-0393">Immunoglobulin domain</keyword>
<comment type="subcellular location">
    <subcellularLocation>
        <location evidence="1">Membrane</location>
        <topology evidence="1">Single-pass type I membrane protein</topology>
    </subcellularLocation>
</comment>
<dbReference type="InterPro" id="IPR036179">
    <property type="entry name" value="Ig-like_dom_sf"/>
</dbReference>
<evidence type="ECO:0000256" key="2">
    <source>
        <dbReference type="ARBA" id="ARBA00007591"/>
    </source>
</evidence>
<dbReference type="InterPro" id="IPR007110">
    <property type="entry name" value="Ig-like_dom"/>
</dbReference>
<evidence type="ECO:0000256" key="7">
    <source>
        <dbReference type="ARBA" id="ARBA00023157"/>
    </source>
</evidence>
<dbReference type="InterPro" id="IPR013320">
    <property type="entry name" value="ConA-like_dom_sf"/>
</dbReference>
<dbReference type="InterPro" id="IPR003879">
    <property type="entry name" value="Butyrophylin_SPRY"/>
</dbReference>
<dbReference type="InterPro" id="IPR013106">
    <property type="entry name" value="Ig_V-set"/>
</dbReference>
<keyword evidence="4 12" id="KW-0732">Signal</keyword>
<dbReference type="CDD" id="cd05713">
    <property type="entry name" value="IgV_MOG_like"/>
    <property type="match status" value="1"/>
</dbReference>
<dbReference type="SUPFAM" id="SSF49899">
    <property type="entry name" value="Concanavalin A-like lectins/glucanases"/>
    <property type="match status" value="1"/>
</dbReference>
<dbReference type="FunFam" id="2.60.40.10:FF:000088">
    <property type="entry name" value="Butyrophilin subfamily 1 member A1"/>
    <property type="match status" value="1"/>
</dbReference>
<dbReference type="CDD" id="cd13733">
    <property type="entry name" value="SPRY_PRY_C-I_1"/>
    <property type="match status" value="1"/>
</dbReference>
<dbReference type="OrthoDB" id="10055806at2759"/>
<keyword evidence="7" id="KW-1015">Disulfide bond</keyword>
<evidence type="ECO:0000256" key="11">
    <source>
        <dbReference type="SAM" id="Phobius"/>
    </source>
</evidence>
<dbReference type="AlphaFoldDB" id="A0A6P3HZL2"/>
<dbReference type="GO" id="GO:0001817">
    <property type="term" value="P:regulation of cytokine production"/>
    <property type="evidence" value="ECO:0007669"/>
    <property type="project" value="TreeGrafter"/>
</dbReference>
<dbReference type="InterPro" id="IPR043136">
    <property type="entry name" value="B30.2/SPRY_sf"/>
</dbReference>
<reference evidence="16" key="1">
    <citation type="submission" date="2025-08" db="UniProtKB">
        <authorList>
            <consortium name="RefSeq"/>
        </authorList>
    </citation>
    <scope>IDENTIFICATION</scope>
    <source>
        <tissue evidence="16">Blood</tissue>
    </source>
</reference>
<evidence type="ECO:0000256" key="3">
    <source>
        <dbReference type="ARBA" id="ARBA00022692"/>
    </source>
</evidence>
<keyword evidence="6 11" id="KW-0472">Membrane</keyword>
<dbReference type="KEGG" id="bbis:104993303"/>
<keyword evidence="15" id="KW-1185">Reference proteome</keyword>
<sequence>MDFSVFLNSYQRGRLPSSLFFLTHLLLLLQPRVLCSEEIRVVGHEEPILAHVGDEVEFSCHLSPYRDAQHMEILWFWSQASNVVHLYREQQEFYGWQMKQFQNRTQLIRDDIIDGSVTLRLHRVVPADQGLYGCRFLSSNFTGEATWELEVAGLGSDPHISIEGFKEGGIQLRCHSNGWYPKPQAQWRDHHGRCLPPETENITEDVQGLFSLEMSVVVQEGAHSNVSCSIQNHLLGQKKEFVVHIADVFLPGTSPWKRAFLGTLVGLPLLLALLMMLVLYFFRKQRKSQEKLKKQAERDKACSSPMSSSNWFSRACGFQVCALWRRKPSVMDGNVSLFFVFFSRETHSGAGTWLSVNVLLISQADWRRAEGQAEWRAAQRHAVDVTLDPGSAHPSLEVSEDGKSVSSLRTAPGSENPQWLSEQTCVLSRERFSTGRHYWEVHVGRRSRWFLGVCLAAVPRAGHARMSPATGYWVMGLWNSCEYFVLDQHRVPLSVRVPPRCVGIFLDIEAGKLSFFNVSDGSHIFTFTDTFPGMLCAYFRPRAHDGSEHPDPLTICPLPVGEKHVLEEEDSDAWLQPYESSNTDLGLW</sequence>
<dbReference type="Pfam" id="PF22705">
    <property type="entry name" value="C2-set_3"/>
    <property type="match status" value="1"/>
</dbReference>
<dbReference type="RefSeq" id="XP_010844784.1">
    <property type="nucleotide sequence ID" value="XM_010846482.1"/>
</dbReference>
<feature type="compositionally biased region" description="Polar residues" evidence="10">
    <location>
        <begin position="404"/>
        <end position="416"/>
    </location>
</feature>
<evidence type="ECO:0000256" key="6">
    <source>
        <dbReference type="ARBA" id="ARBA00023136"/>
    </source>
</evidence>
<dbReference type="PROSITE" id="PS50188">
    <property type="entry name" value="B302_SPRY"/>
    <property type="match status" value="1"/>
</dbReference>
<evidence type="ECO:0000256" key="8">
    <source>
        <dbReference type="ARBA" id="ARBA00023180"/>
    </source>
</evidence>
<dbReference type="PANTHER" id="PTHR24100:SF130">
    <property type="entry name" value="BUTYROPHILIN-LIKE PROTEIN 9"/>
    <property type="match status" value="1"/>
</dbReference>